<feature type="region of interest" description="Disordered" evidence="1">
    <location>
        <begin position="221"/>
        <end position="240"/>
    </location>
</feature>
<feature type="compositionally biased region" description="Polar residues" evidence="1">
    <location>
        <begin position="146"/>
        <end position="172"/>
    </location>
</feature>
<sequence length="589" mass="66014">MLPQISRKDKSDHVLLGMPTSGNLSHESQSTREPSQSFYFAADENIETLSSNKSGDSKETPLNQIQHSRNRKRVQAFVQSPSKVRRTNSYRQTTLCVELPSKYEIPEESLLVPEPQKSCFVSLSNSKMPGSIVVSKKKTPHKEASNVKTMNTRTSQSRLSQIQSQERTNLGKSYSIDKKKRGLSVYSQLSTKSLDQSALSHISSGAEGDLSIGKASNLKRYHKPSHRSLSSSSNSEDCLTSSTPVGHFHLKAHNSPQKSAISPTLPPINQSVSQHKQKNLFISTIKNSTIKDPASSKSYQQVKNNPILIDLLSSPDIEQPLETTETTSKLHLRPRKSKTKSLGIKKSRKQNARIYKDVPVPDPIYHPFKCEWEGCRAELMNMEILRKHVYAAHGKKYEDGGRRCLWGKCGLAWKDTCIEKIPNASSSANGPVINSSLIYLKRRDWKKHMEEIHLIPFSWHMGDGPCGSRLARPSTVWQQPYLFFADGRQTTPSVASQSIETGAVQKLNASRFQWQQGGPFGSEILVPISQPQRPVSLLSNLIASGSHDAMDENEGDQEQIDELNQIAEIRDVNTKKRRKDEDEFIPSDF</sequence>
<dbReference type="Proteomes" id="UP000286134">
    <property type="component" value="Unassembled WGS sequence"/>
</dbReference>
<evidence type="ECO:0000259" key="2">
    <source>
        <dbReference type="PROSITE" id="PS00028"/>
    </source>
</evidence>
<organism evidence="3 4">
    <name type="scientific">Erysiphe neolycopersici</name>
    <dbReference type="NCBI Taxonomy" id="212602"/>
    <lineage>
        <taxon>Eukaryota</taxon>
        <taxon>Fungi</taxon>
        <taxon>Dikarya</taxon>
        <taxon>Ascomycota</taxon>
        <taxon>Pezizomycotina</taxon>
        <taxon>Leotiomycetes</taxon>
        <taxon>Erysiphales</taxon>
        <taxon>Erysiphaceae</taxon>
        <taxon>Erysiphe</taxon>
    </lineage>
</organism>
<feature type="region of interest" description="Disordered" evidence="1">
    <location>
        <begin position="1"/>
        <end position="36"/>
    </location>
</feature>
<dbReference type="OrthoDB" id="5424797at2759"/>
<comment type="caution">
    <text evidence="3">The sequence shown here is derived from an EMBL/GenBank/DDBJ whole genome shotgun (WGS) entry which is preliminary data.</text>
</comment>
<feature type="compositionally biased region" description="Polar residues" evidence="1">
    <location>
        <begin position="49"/>
        <end position="67"/>
    </location>
</feature>
<evidence type="ECO:0000313" key="3">
    <source>
        <dbReference type="EMBL" id="RKF62338.1"/>
    </source>
</evidence>
<protein>
    <submittedName>
        <fullName evidence="3">Putative c2h2 finger domain-containing protein</fullName>
    </submittedName>
</protein>
<gene>
    <name evidence="3" type="ORF">OnM2_034044</name>
</gene>
<proteinExistence type="predicted"/>
<dbReference type="PROSITE" id="PS00028">
    <property type="entry name" value="ZINC_FINGER_C2H2_1"/>
    <property type="match status" value="1"/>
</dbReference>
<keyword evidence="4" id="KW-1185">Reference proteome</keyword>
<feature type="region of interest" description="Disordered" evidence="1">
    <location>
        <begin position="49"/>
        <end position="70"/>
    </location>
</feature>
<accession>A0A420HY18</accession>
<dbReference type="EMBL" id="MCFK01003425">
    <property type="protein sequence ID" value="RKF62338.1"/>
    <property type="molecule type" value="Genomic_DNA"/>
</dbReference>
<dbReference type="AlphaFoldDB" id="A0A420HY18"/>
<feature type="domain" description="C2H2-type" evidence="2">
    <location>
        <begin position="370"/>
        <end position="393"/>
    </location>
</feature>
<dbReference type="InterPro" id="IPR013087">
    <property type="entry name" value="Znf_C2H2_type"/>
</dbReference>
<feature type="compositionally biased region" description="Basic and acidic residues" evidence="1">
    <location>
        <begin position="1"/>
        <end position="13"/>
    </location>
</feature>
<feature type="compositionally biased region" description="Polar residues" evidence="1">
    <location>
        <begin position="20"/>
        <end position="36"/>
    </location>
</feature>
<evidence type="ECO:0000256" key="1">
    <source>
        <dbReference type="SAM" id="MobiDB-lite"/>
    </source>
</evidence>
<feature type="region of interest" description="Disordered" evidence="1">
    <location>
        <begin position="134"/>
        <end position="173"/>
    </location>
</feature>
<evidence type="ECO:0000313" key="4">
    <source>
        <dbReference type="Proteomes" id="UP000286134"/>
    </source>
</evidence>
<name>A0A420HY18_9PEZI</name>
<feature type="compositionally biased region" description="Low complexity" evidence="1">
    <location>
        <begin position="227"/>
        <end position="240"/>
    </location>
</feature>
<dbReference type="STRING" id="212602.A0A420HY18"/>
<reference evidence="3 4" key="1">
    <citation type="journal article" date="2018" name="BMC Genomics">
        <title>Comparative genome analyses reveal sequence features reflecting distinct modes of host-adaptation between dicot and monocot powdery mildew.</title>
        <authorList>
            <person name="Wu Y."/>
            <person name="Ma X."/>
            <person name="Pan Z."/>
            <person name="Kale S.D."/>
            <person name="Song Y."/>
            <person name="King H."/>
            <person name="Zhang Q."/>
            <person name="Presley C."/>
            <person name="Deng X."/>
            <person name="Wei C.I."/>
            <person name="Xiao S."/>
        </authorList>
    </citation>
    <scope>NUCLEOTIDE SEQUENCE [LARGE SCALE GENOMIC DNA]</scope>
    <source>
        <strain evidence="3">UMSG2</strain>
    </source>
</reference>
<feature type="compositionally biased region" description="Basic residues" evidence="1">
    <location>
        <begin position="330"/>
        <end position="348"/>
    </location>
</feature>
<feature type="region of interest" description="Disordered" evidence="1">
    <location>
        <begin position="325"/>
        <end position="348"/>
    </location>
</feature>